<protein>
    <recommendedName>
        <fullName evidence="4">S-layer protein</fullName>
    </recommendedName>
</protein>
<feature type="chain" id="PRO_5038850121" description="S-layer protein" evidence="1">
    <location>
        <begin position="25"/>
        <end position="646"/>
    </location>
</feature>
<organism evidence="2 3">
    <name type="scientific">Lentilactobacillus sunkii DSM 19904</name>
    <dbReference type="NCBI Taxonomy" id="1423808"/>
    <lineage>
        <taxon>Bacteria</taxon>
        <taxon>Bacillati</taxon>
        <taxon>Bacillota</taxon>
        <taxon>Bacilli</taxon>
        <taxon>Lactobacillales</taxon>
        <taxon>Lactobacillaceae</taxon>
        <taxon>Lentilactobacillus</taxon>
    </lineage>
</organism>
<keyword evidence="1" id="KW-0732">Signal</keyword>
<gene>
    <name evidence="2" type="ORF">FD17_GL000634</name>
</gene>
<dbReference type="PATRIC" id="fig|1423808.3.peg.639"/>
<dbReference type="EMBL" id="AZEA01000013">
    <property type="protein sequence ID" value="KRK87987.1"/>
    <property type="molecule type" value="Genomic_DNA"/>
</dbReference>
<evidence type="ECO:0000313" key="3">
    <source>
        <dbReference type="Proteomes" id="UP000051581"/>
    </source>
</evidence>
<evidence type="ECO:0000313" key="2">
    <source>
        <dbReference type="EMBL" id="KRK87987.1"/>
    </source>
</evidence>
<evidence type="ECO:0008006" key="4">
    <source>
        <dbReference type="Google" id="ProtNLM"/>
    </source>
</evidence>
<comment type="caution">
    <text evidence="2">The sequence shown here is derived from an EMBL/GenBank/DDBJ whole genome shotgun (WGS) entry which is preliminary data.</text>
</comment>
<dbReference type="AlphaFoldDB" id="A0A0R1L2R5"/>
<proteinExistence type="predicted"/>
<accession>A0A0R1L2R5</accession>
<evidence type="ECO:0000256" key="1">
    <source>
        <dbReference type="SAM" id="SignalP"/>
    </source>
</evidence>
<reference evidence="2 3" key="1">
    <citation type="journal article" date="2015" name="Genome Announc.">
        <title>Expanding the biotechnology potential of lactobacilli through comparative genomics of 213 strains and associated genera.</title>
        <authorList>
            <person name="Sun Z."/>
            <person name="Harris H.M."/>
            <person name="McCann A."/>
            <person name="Guo C."/>
            <person name="Argimon S."/>
            <person name="Zhang W."/>
            <person name="Yang X."/>
            <person name="Jeffery I.B."/>
            <person name="Cooney J.C."/>
            <person name="Kagawa T.F."/>
            <person name="Liu W."/>
            <person name="Song Y."/>
            <person name="Salvetti E."/>
            <person name="Wrobel A."/>
            <person name="Rasinkangas P."/>
            <person name="Parkhill J."/>
            <person name="Rea M.C."/>
            <person name="O'Sullivan O."/>
            <person name="Ritari J."/>
            <person name="Douillard F.P."/>
            <person name="Paul Ross R."/>
            <person name="Yang R."/>
            <person name="Briner A.E."/>
            <person name="Felis G.E."/>
            <person name="de Vos W.M."/>
            <person name="Barrangou R."/>
            <person name="Klaenhammer T.R."/>
            <person name="Caufield P.W."/>
            <person name="Cui Y."/>
            <person name="Zhang H."/>
            <person name="O'Toole P.W."/>
        </authorList>
    </citation>
    <scope>NUCLEOTIDE SEQUENCE [LARGE SCALE GENOMIC DNA]</scope>
    <source>
        <strain evidence="2 3">DSM 19904</strain>
    </source>
</reference>
<dbReference type="Proteomes" id="UP000051581">
    <property type="component" value="Unassembled WGS sequence"/>
</dbReference>
<feature type="signal peptide" evidence="1">
    <location>
        <begin position="1"/>
        <end position="24"/>
    </location>
</feature>
<sequence>MFMKSNLKKSLFLSLAALGFLAVAGTATSHSADAKSYARVTSNEKLTSTPTSRNVNFTGSNALYTKAGTLRGAKKVASTTTAKKLANSRSSQDNVRAYRVATTNRGSVYYKVVTYDGAYRGWIYGGKTYNGQTESSFAGGVRAFDTFKNTNLSTLTDAQQKATYTIASPGTANDGKTVTYKQPAWTQYKVGRAITDSTPYAKATFKVDQVGTRTREGDQWVHITNTSDANSPANGWILYSGLKQAEAPIADNAVQINLVDSNNKVVKSVTITRTGAKKGSNFGYYTNGAWSISMADKTSVEHQIRDALSGTPYTLDTLTTAQMAQLGQATFGSSVNFTVGTVANIADNALRINFRKPDGTSLKTVDFVKGGATKGNNVGSPVSGSTNWTLNDTDKTTIQNQVNTALTNSGYQLPDGNTLTASQINTIARGQYGGQVSLDVVPVSDGVSTITPYAKVKNGDDKDLTALHGLSGTYSTTPNGYVIPDSVDKDKFADNPTATGAATPTNRTFNISAAQLAVTDGKDLLTNFLSGIKDAKVREDTYNGIAMKFVDQAKTQFISNGLNFDGYSGTPGAAFKGEDALNYVNGSAVKTLHSVKIPVFTPTSDFTSTPVNDVNDWKQYTFTAYKADDGHFGTPVKAYYTYDQLK</sequence>
<name>A0A0R1L2R5_9LACO</name>
<keyword evidence="3" id="KW-1185">Reference proteome</keyword>